<keyword evidence="2" id="KW-0238">DNA-binding</keyword>
<dbReference type="PANTHER" id="PTHR13230">
    <property type="entry name" value="GENERAL TRANSCRIPTION FACTOR IIIC, POLYPEPTIDE 5"/>
    <property type="match status" value="1"/>
</dbReference>
<name>A0AAV5GQZ9_9BASI</name>
<dbReference type="Gene3D" id="3.30.200.160">
    <property type="entry name" value="TFIIIC, subcomplex tauA, subunit Sfc1, barrel domain"/>
    <property type="match status" value="1"/>
</dbReference>
<dbReference type="Pfam" id="PF17682">
    <property type="entry name" value="Tau95_N"/>
    <property type="match status" value="1"/>
</dbReference>
<evidence type="ECO:0008006" key="10">
    <source>
        <dbReference type="Google" id="ProtNLM"/>
    </source>
</evidence>
<feature type="compositionally biased region" description="Low complexity" evidence="5">
    <location>
        <begin position="558"/>
        <end position="591"/>
    </location>
</feature>
<dbReference type="GO" id="GO:0001002">
    <property type="term" value="F:RNA polymerase III type 1 promoter sequence-specific DNA binding"/>
    <property type="evidence" value="ECO:0007669"/>
    <property type="project" value="TreeGrafter"/>
</dbReference>
<dbReference type="InterPro" id="IPR042536">
    <property type="entry name" value="TFIIIC_tauA_Sfc1"/>
</dbReference>
<evidence type="ECO:0000256" key="4">
    <source>
        <dbReference type="ARBA" id="ARBA00023242"/>
    </source>
</evidence>
<dbReference type="GO" id="GO:0000127">
    <property type="term" value="C:transcription factor TFIIIC complex"/>
    <property type="evidence" value="ECO:0007669"/>
    <property type="project" value="InterPro"/>
</dbReference>
<evidence type="ECO:0000259" key="7">
    <source>
        <dbReference type="Pfam" id="PF17682"/>
    </source>
</evidence>
<evidence type="ECO:0000259" key="6">
    <source>
        <dbReference type="Pfam" id="PF09734"/>
    </source>
</evidence>
<evidence type="ECO:0000256" key="2">
    <source>
        <dbReference type="ARBA" id="ARBA00023125"/>
    </source>
</evidence>
<keyword evidence="4" id="KW-0539">Nucleus</keyword>
<comment type="caution">
    <text evidence="8">The sequence shown here is derived from an EMBL/GenBank/DDBJ whole genome shotgun (WGS) entry which is preliminary data.</text>
</comment>
<sequence length="660" mass="71941">MDEVRLPTPPPVVHAPLLHLPRPEAIRKIATVEYPAPVRSLDAAVRSLGGLARVSRALESDPPAAHPVELDLDPRNRFAHAVPSHVEQTRNVVCRVVKRRRKVPRRDEHGNILEDGVYSIEPVGLEHRLVRFRAMADYQYTPKRREPQDPTLELADSLSSMKVEGIRDFVFPKPNEDFDEPAFLPPPAFSRHTLPQIFDLKPASGSVRAIGEAGTERLITLGRHKSRPMQSILFVQPDVPTKPEESLLKELGRTTHSALEQRMLELLEERPVWTRSALLNQLSPEQNKFSRADKSCWPMVAYTFSDGPFKDLIVRFGYDPRKEREARFYQHIILRNVANVRQRAQPNTRSTAQANAARSRVNRDTPTADDSPAVTGEANQSHVFDGEHISGKVAHYQLCDISDPLIARLIRSEEGILSECSSDANEGWWARDYLDQIRQLIRRKWNALYNSGVVVDDDDCDDLLRLPLSRESRAAQSGRRYPVSATAASANAAGGGAKGKGRARSGSAASSQASGSGVSGSGREDQQEDGEDDGEREGDAMDEDGASASGSGSGSESGSGAASSAGKKMGARRASTAASGSASASASATPKPRARRGLKPTAPWDQPKKKRPKAKVADSDADLQARVNSLSQQARRKSARFAVEATPGGEDDRGVGGSGL</sequence>
<dbReference type="Proteomes" id="UP001342314">
    <property type="component" value="Unassembled WGS sequence"/>
</dbReference>
<evidence type="ECO:0000256" key="1">
    <source>
        <dbReference type="ARBA" id="ARBA00004123"/>
    </source>
</evidence>
<dbReference type="PANTHER" id="PTHR13230:SF5">
    <property type="entry name" value="GENERAL TRANSCRIPTION FACTOR 3C POLYPEPTIDE 5"/>
    <property type="match status" value="1"/>
</dbReference>
<evidence type="ECO:0000313" key="9">
    <source>
        <dbReference type="Proteomes" id="UP001342314"/>
    </source>
</evidence>
<feature type="compositionally biased region" description="Low complexity" evidence="5">
    <location>
        <begin position="504"/>
        <end position="516"/>
    </location>
</feature>
<dbReference type="InterPro" id="IPR041499">
    <property type="entry name" value="Tfc1/Sfc1_N"/>
</dbReference>
<dbReference type="GO" id="GO:0006384">
    <property type="term" value="P:transcription initiation at RNA polymerase III promoter"/>
    <property type="evidence" value="ECO:0007669"/>
    <property type="project" value="InterPro"/>
</dbReference>
<keyword evidence="3" id="KW-0804">Transcription</keyword>
<feature type="compositionally biased region" description="Polar residues" evidence="5">
    <location>
        <begin position="343"/>
        <end position="356"/>
    </location>
</feature>
<dbReference type="EMBL" id="BQKY01000009">
    <property type="protein sequence ID" value="GJN91669.1"/>
    <property type="molecule type" value="Genomic_DNA"/>
</dbReference>
<protein>
    <recommendedName>
        <fullName evidence="10">Transcription factor IIIC subunit 5 HTH domain-containing protein</fullName>
    </recommendedName>
</protein>
<feature type="domain" description="Transcription factor IIIC subunit 5 HTH" evidence="6">
    <location>
        <begin position="183"/>
        <end position="335"/>
    </location>
</feature>
<dbReference type="Pfam" id="PF09734">
    <property type="entry name" value="Tau95"/>
    <property type="match status" value="1"/>
</dbReference>
<feature type="region of interest" description="Disordered" evidence="5">
    <location>
        <begin position="474"/>
        <end position="660"/>
    </location>
</feature>
<feature type="region of interest" description="Disordered" evidence="5">
    <location>
        <begin position="343"/>
        <end position="377"/>
    </location>
</feature>
<gene>
    <name evidence="8" type="ORF">Rhopal_004692-T1</name>
</gene>
<dbReference type="InterPro" id="IPR019136">
    <property type="entry name" value="TF_IIIC_su-5_HTH"/>
</dbReference>
<feature type="compositionally biased region" description="Acidic residues" evidence="5">
    <location>
        <begin position="526"/>
        <end position="545"/>
    </location>
</feature>
<reference evidence="8 9" key="1">
    <citation type="submission" date="2021-12" db="EMBL/GenBank/DDBJ databases">
        <title>High titer production of polyol ester of fatty acids by Rhodotorula paludigena BS15 towards product separation-free biomass refinery.</title>
        <authorList>
            <person name="Mano J."/>
            <person name="Ono H."/>
            <person name="Tanaka T."/>
            <person name="Naito K."/>
            <person name="Sushida H."/>
            <person name="Ike M."/>
            <person name="Tokuyasu K."/>
            <person name="Kitaoka M."/>
        </authorList>
    </citation>
    <scope>NUCLEOTIDE SEQUENCE [LARGE SCALE GENOMIC DNA]</scope>
    <source>
        <strain evidence="8 9">BS15</strain>
    </source>
</reference>
<evidence type="ECO:0000256" key="3">
    <source>
        <dbReference type="ARBA" id="ARBA00023163"/>
    </source>
</evidence>
<organism evidence="8 9">
    <name type="scientific">Rhodotorula paludigena</name>
    <dbReference type="NCBI Taxonomy" id="86838"/>
    <lineage>
        <taxon>Eukaryota</taxon>
        <taxon>Fungi</taxon>
        <taxon>Dikarya</taxon>
        <taxon>Basidiomycota</taxon>
        <taxon>Pucciniomycotina</taxon>
        <taxon>Microbotryomycetes</taxon>
        <taxon>Sporidiobolales</taxon>
        <taxon>Sporidiobolaceae</taxon>
        <taxon>Rhodotorula</taxon>
    </lineage>
</organism>
<dbReference type="GO" id="GO:0005634">
    <property type="term" value="C:nucleus"/>
    <property type="evidence" value="ECO:0007669"/>
    <property type="project" value="UniProtKB-SubCell"/>
</dbReference>
<evidence type="ECO:0000256" key="5">
    <source>
        <dbReference type="SAM" id="MobiDB-lite"/>
    </source>
</evidence>
<feature type="domain" description="Transcription factor IIIC subunit Tfc1/Sfc1 triple barrel" evidence="7">
    <location>
        <begin position="31"/>
        <end position="140"/>
    </location>
</feature>
<dbReference type="AlphaFoldDB" id="A0AAV5GQZ9"/>
<keyword evidence="9" id="KW-1185">Reference proteome</keyword>
<proteinExistence type="predicted"/>
<comment type="subcellular location">
    <subcellularLocation>
        <location evidence="1">Nucleus</location>
    </subcellularLocation>
</comment>
<evidence type="ECO:0000313" key="8">
    <source>
        <dbReference type="EMBL" id="GJN91669.1"/>
    </source>
</evidence>
<dbReference type="InterPro" id="IPR040454">
    <property type="entry name" value="TF_IIIC_Tfc1/Sfc1"/>
</dbReference>
<accession>A0AAV5GQZ9</accession>
<dbReference type="GO" id="GO:0001003">
    <property type="term" value="F:RNA polymerase III type 2 promoter sequence-specific DNA binding"/>
    <property type="evidence" value="ECO:0007669"/>
    <property type="project" value="TreeGrafter"/>
</dbReference>